<keyword evidence="3" id="KW-0408">Iron</keyword>
<evidence type="ECO:0000256" key="4">
    <source>
        <dbReference type="ARBA" id="ARBA00023014"/>
    </source>
</evidence>
<keyword evidence="4" id="KW-0411">Iron-sulfur</keyword>
<evidence type="ECO:0000256" key="2">
    <source>
        <dbReference type="ARBA" id="ARBA00022723"/>
    </source>
</evidence>
<dbReference type="InterPro" id="IPR058240">
    <property type="entry name" value="rSAM_sf"/>
</dbReference>
<dbReference type="SFLD" id="SFLDS00029">
    <property type="entry name" value="Radical_SAM"/>
    <property type="match status" value="1"/>
</dbReference>
<evidence type="ECO:0000313" key="6">
    <source>
        <dbReference type="EMBL" id="KUO04814.1"/>
    </source>
</evidence>
<dbReference type="RefSeq" id="WP_062717723.1">
    <property type="nucleotide sequence ID" value="NZ_KQ948926.1"/>
</dbReference>
<dbReference type="InterPro" id="IPR007197">
    <property type="entry name" value="rSAM"/>
</dbReference>
<evidence type="ECO:0000259" key="5">
    <source>
        <dbReference type="PROSITE" id="PS51918"/>
    </source>
</evidence>
<dbReference type="OrthoDB" id="4086643at2"/>
<dbReference type="Pfam" id="PF04055">
    <property type="entry name" value="Radical_SAM"/>
    <property type="match status" value="1"/>
</dbReference>
<dbReference type="InterPro" id="IPR050377">
    <property type="entry name" value="Radical_SAM_PqqE_MftC-like"/>
</dbReference>
<dbReference type="Proteomes" id="UP000053429">
    <property type="component" value="Unassembled WGS sequence"/>
</dbReference>
<dbReference type="SUPFAM" id="SSF102114">
    <property type="entry name" value="Radical SAM enzymes"/>
    <property type="match status" value="1"/>
</dbReference>
<organism evidence="6 7">
    <name type="scientific">Streptomyces caeruleatus</name>
    <dbReference type="NCBI Taxonomy" id="661399"/>
    <lineage>
        <taxon>Bacteria</taxon>
        <taxon>Bacillati</taxon>
        <taxon>Actinomycetota</taxon>
        <taxon>Actinomycetes</taxon>
        <taxon>Kitasatosporales</taxon>
        <taxon>Streptomycetaceae</taxon>
        <taxon>Streptomyces</taxon>
    </lineage>
</organism>
<name>A0A101U6C2_9ACTN</name>
<keyword evidence="1" id="KW-0949">S-adenosyl-L-methionine</keyword>
<dbReference type="Gene3D" id="3.20.20.70">
    <property type="entry name" value="Aldolase class I"/>
    <property type="match status" value="1"/>
</dbReference>
<comment type="caution">
    <text evidence="6">The sequence shown here is derived from an EMBL/GenBank/DDBJ whole genome shotgun (WGS) entry which is preliminary data.</text>
</comment>
<accession>A0A101U6C2</accession>
<dbReference type="GO" id="GO:0051536">
    <property type="term" value="F:iron-sulfur cluster binding"/>
    <property type="evidence" value="ECO:0007669"/>
    <property type="project" value="UniProtKB-KW"/>
</dbReference>
<feature type="domain" description="Radical SAM core" evidence="5">
    <location>
        <begin position="57"/>
        <end position="263"/>
    </location>
</feature>
<dbReference type="EMBL" id="LMWY01000010">
    <property type="protein sequence ID" value="KUO04814.1"/>
    <property type="molecule type" value="Genomic_DNA"/>
</dbReference>
<dbReference type="PANTHER" id="PTHR11228">
    <property type="entry name" value="RADICAL SAM DOMAIN PROTEIN"/>
    <property type="match status" value="1"/>
</dbReference>
<keyword evidence="2" id="KW-0479">Metal-binding</keyword>
<sequence>MTVRIFAAATLGKTPLVYDPATELTHTPSRQVTAGRVLLDDEEVAEWPTVTQQQVNTHLPFNVCWSPLVRCNLQCPQCLDDKTLPESGATERERIAGLLADSDVLGHDISGGEPLLLRSLPQLLKALASQRAAVSCTTNGWHLRRRAEELAPVLDAVRVSFDGPDAASHDHWRGKGSFERAVAGVRAAVAQSVPVQLHVVLMQSTAHRAQSVADLAADLGAVGVTFLQMLPIGDGAGLAASELVPDAEARRIVESVRPPHGLRIRLRTRELAEGFTVIRADGQVYHNVRGATDIQATRPLVTVADLHLPLAEGARR</sequence>
<dbReference type="GO" id="GO:0003824">
    <property type="term" value="F:catalytic activity"/>
    <property type="evidence" value="ECO:0007669"/>
    <property type="project" value="InterPro"/>
</dbReference>
<dbReference type="CDD" id="cd01335">
    <property type="entry name" value="Radical_SAM"/>
    <property type="match status" value="1"/>
</dbReference>
<protein>
    <submittedName>
        <fullName evidence="6">Radical SAM protein</fullName>
    </submittedName>
</protein>
<evidence type="ECO:0000256" key="3">
    <source>
        <dbReference type="ARBA" id="ARBA00023004"/>
    </source>
</evidence>
<evidence type="ECO:0000313" key="7">
    <source>
        <dbReference type="Proteomes" id="UP000053429"/>
    </source>
</evidence>
<dbReference type="InterPro" id="IPR013785">
    <property type="entry name" value="Aldolase_TIM"/>
</dbReference>
<dbReference type="AlphaFoldDB" id="A0A101U6C2"/>
<reference evidence="6 7" key="1">
    <citation type="submission" date="2015-10" db="EMBL/GenBank/DDBJ databases">
        <title>Draft genome sequence of Streptomyces caeruleatus NRRL B-24802, type strain for the species Streptomyces caeruleatus.</title>
        <authorList>
            <person name="Ruckert C."/>
            <person name="Winkler A."/>
            <person name="Kalinowski J."/>
            <person name="Kampfer P."/>
            <person name="Glaeser S."/>
        </authorList>
    </citation>
    <scope>NUCLEOTIDE SEQUENCE [LARGE SCALE GENOMIC DNA]</scope>
    <source>
        <strain evidence="6 7">NRRL B-24802</strain>
    </source>
</reference>
<evidence type="ECO:0000256" key="1">
    <source>
        <dbReference type="ARBA" id="ARBA00022691"/>
    </source>
</evidence>
<proteinExistence type="predicted"/>
<keyword evidence="7" id="KW-1185">Reference proteome</keyword>
<dbReference type="PANTHER" id="PTHR11228:SF7">
    <property type="entry name" value="PQQA PEPTIDE CYCLASE"/>
    <property type="match status" value="1"/>
</dbReference>
<dbReference type="STRING" id="661399.AQJ67_09930"/>
<dbReference type="GO" id="GO:0046872">
    <property type="term" value="F:metal ion binding"/>
    <property type="evidence" value="ECO:0007669"/>
    <property type="project" value="UniProtKB-KW"/>
</dbReference>
<dbReference type="SFLD" id="SFLDG01067">
    <property type="entry name" value="SPASM/twitch_domain_containing"/>
    <property type="match status" value="1"/>
</dbReference>
<gene>
    <name evidence="6" type="ORF">AQJ67_09930</name>
</gene>
<dbReference type="PROSITE" id="PS51918">
    <property type="entry name" value="RADICAL_SAM"/>
    <property type="match status" value="1"/>
</dbReference>